<reference evidence="5 6" key="1">
    <citation type="journal article" date="2018" name="Nat. Biotechnol.">
        <title>A standardized bacterial taxonomy based on genome phylogeny substantially revises the tree of life.</title>
        <authorList>
            <person name="Parks D.H."/>
            <person name="Chuvochina M."/>
            <person name="Waite D.W."/>
            <person name="Rinke C."/>
            <person name="Skarshewski A."/>
            <person name="Chaumeil P.A."/>
            <person name="Hugenholtz P."/>
        </authorList>
    </citation>
    <scope>NUCLEOTIDE SEQUENCE [LARGE SCALE GENOMIC DNA]</scope>
    <source>
        <strain evidence="5">UBA11247</strain>
    </source>
</reference>
<accession>A0A3D4T3G0</accession>
<dbReference type="Pfam" id="PF17173">
    <property type="entry name" value="DUF5129"/>
    <property type="match status" value="1"/>
</dbReference>
<gene>
    <name evidence="5" type="ORF">DIW82_13455</name>
</gene>
<feature type="compositionally biased region" description="Low complexity" evidence="1">
    <location>
        <begin position="38"/>
        <end position="55"/>
    </location>
</feature>
<keyword evidence="3" id="KW-0732">Signal</keyword>
<comment type="caution">
    <text evidence="5">The sequence shown here is derived from an EMBL/GenBank/DDBJ whole genome shotgun (WGS) entry which is preliminary data.</text>
</comment>
<dbReference type="Proteomes" id="UP000261739">
    <property type="component" value="Unassembled WGS sequence"/>
</dbReference>
<sequence>MTSRTALTTRTTRVRPRRARLLSRLLCAAAVAGLAGAASCPGAGAAPDPAAPGNPDVRIDDPDDLLDPATEQDLTAQTGSLVPDPARQVDYIVLGDGAENGWDSDDNFNDEALDWVGAHRPDLVPDGTGQGATWRAGSLILVVGVATHGNGVYCGDDVCDALDLRKGGHLDQTLEDMKPGLRDGDYARGLLDGLRTAGDPSKVKDDSGEFWGPVAIGAVVLAPSVGIGIWGRRRTRRSTVTTARDKFTDLSDRYSAAALRLDQIDIRAHSLTSPIADAELRRQWEDCRDAFLEVNEVVGRTGLTVSSTDREFRAQATTIGDADEAVAHMHTAEANIDRIFAMEQGDRDVRRSELDTLAGDLVDARTGTENPAVKTQLQGLHDRCMQLRETPDRADFMARFATVIAEYSRIMELVEREMEHLRLDRDGRVPPQIWDEDYRVGSGYRGWTPYHTVSSWHASDVASYNSSSTNTSFSSGFSGGGGSSRW</sequence>
<dbReference type="AlphaFoldDB" id="A0A3D4T3G0"/>
<evidence type="ECO:0000256" key="3">
    <source>
        <dbReference type="SAM" id="SignalP"/>
    </source>
</evidence>
<dbReference type="InterPro" id="IPR033435">
    <property type="entry name" value="DUF5129"/>
</dbReference>
<feature type="chain" id="PRO_5039165135" evidence="3">
    <location>
        <begin position="38"/>
        <end position="486"/>
    </location>
</feature>
<organism evidence="5 6">
    <name type="scientific">Corynebacterium nuruki</name>
    <dbReference type="NCBI Taxonomy" id="1032851"/>
    <lineage>
        <taxon>Bacteria</taxon>
        <taxon>Bacillati</taxon>
        <taxon>Actinomycetota</taxon>
        <taxon>Actinomycetes</taxon>
        <taxon>Mycobacteriales</taxon>
        <taxon>Corynebacteriaceae</taxon>
        <taxon>Corynebacterium</taxon>
    </lineage>
</organism>
<dbReference type="EMBL" id="DQID01000340">
    <property type="protein sequence ID" value="HCT15751.1"/>
    <property type="molecule type" value="Genomic_DNA"/>
</dbReference>
<keyword evidence="2" id="KW-1133">Transmembrane helix</keyword>
<feature type="transmembrane region" description="Helical" evidence="2">
    <location>
        <begin position="210"/>
        <end position="230"/>
    </location>
</feature>
<evidence type="ECO:0000256" key="1">
    <source>
        <dbReference type="SAM" id="MobiDB-lite"/>
    </source>
</evidence>
<evidence type="ECO:0000313" key="5">
    <source>
        <dbReference type="EMBL" id="HCT15751.1"/>
    </source>
</evidence>
<feature type="domain" description="DUF5129" evidence="4">
    <location>
        <begin position="104"/>
        <end position="311"/>
    </location>
</feature>
<dbReference type="STRING" id="863239.GCA_000213935_00790"/>
<feature type="signal peptide" evidence="3">
    <location>
        <begin position="1"/>
        <end position="37"/>
    </location>
</feature>
<evidence type="ECO:0000256" key="2">
    <source>
        <dbReference type="SAM" id="Phobius"/>
    </source>
</evidence>
<keyword evidence="2" id="KW-0472">Membrane</keyword>
<name>A0A3D4T3G0_9CORY</name>
<feature type="compositionally biased region" description="Gly residues" evidence="1">
    <location>
        <begin position="477"/>
        <end position="486"/>
    </location>
</feature>
<dbReference type="RefSeq" id="WP_273053402.1">
    <property type="nucleotide sequence ID" value="NZ_DAITTW010000002.1"/>
</dbReference>
<feature type="region of interest" description="Disordered" evidence="1">
    <location>
        <begin position="467"/>
        <end position="486"/>
    </location>
</feature>
<feature type="compositionally biased region" description="Low complexity" evidence="1">
    <location>
        <begin position="467"/>
        <end position="476"/>
    </location>
</feature>
<feature type="region of interest" description="Disordered" evidence="1">
    <location>
        <begin position="38"/>
        <end position="69"/>
    </location>
</feature>
<keyword evidence="2" id="KW-0812">Transmembrane</keyword>
<evidence type="ECO:0000313" key="6">
    <source>
        <dbReference type="Proteomes" id="UP000261739"/>
    </source>
</evidence>
<evidence type="ECO:0000259" key="4">
    <source>
        <dbReference type="Pfam" id="PF17173"/>
    </source>
</evidence>
<proteinExistence type="predicted"/>
<protein>
    <submittedName>
        <fullName evidence="5">DUF5129 domain-containing protein</fullName>
    </submittedName>
</protein>